<dbReference type="AlphaFoldDB" id="A0AAW3JT40"/>
<feature type="domain" description="ABC transporter" evidence="7">
    <location>
        <begin position="9"/>
        <end position="239"/>
    </location>
</feature>
<evidence type="ECO:0000256" key="3">
    <source>
        <dbReference type="ARBA" id="ARBA00022840"/>
    </source>
</evidence>
<name>A0AAW3JT40_9FIRM</name>
<dbReference type="InterPro" id="IPR050093">
    <property type="entry name" value="ABC_SmlMolc_Importer"/>
</dbReference>
<protein>
    <recommendedName>
        <fullName evidence="6">ABC-type quaternary amine transporter</fullName>
        <ecNumber evidence="6">7.6.2.9</ecNumber>
    </recommendedName>
</protein>
<keyword evidence="9" id="KW-1185">Reference proteome</keyword>
<keyword evidence="2" id="KW-0547">Nucleotide-binding</keyword>
<evidence type="ECO:0000313" key="9">
    <source>
        <dbReference type="Proteomes" id="UP000050833"/>
    </source>
</evidence>
<keyword evidence="1" id="KW-0813">Transport</keyword>
<evidence type="ECO:0000256" key="6">
    <source>
        <dbReference type="ARBA" id="ARBA00066388"/>
    </source>
</evidence>
<organism evidence="8 9">
    <name type="scientific">Butyribacter intestini</name>
    <dbReference type="NCBI Taxonomy" id="1703332"/>
    <lineage>
        <taxon>Bacteria</taxon>
        <taxon>Bacillati</taxon>
        <taxon>Bacillota</taxon>
        <taxon>Clostridia</taxon>
        <taxon>Lachnospirales</taxon>
        <taxon>Lachnospiraceae</taxon>
        <taxon>Butyribacter</taxon>
    </lineage>
</organism>
<proteinExistence type="predicted"/>
<dbReference type="InterPro" id="IPR008995">
    <property type="entry name" value="Mo/tungstate-bd_C_term_dom"/>
</dbReference>
<dbReference type="EC" id="7.6.2.9" evidence="6"/>
<dbReference type="SUPFAM" id="SSF50331">
    <property type="entry name" value="MOP-like"/>
    <property type="match status" value="1"/>
</dbReference>
<evidence type="ECO:0000256" key="4">
    <source>
        <dbReference type="ARBA" id="ARBA00022967"/>
    </source>
</evidence>
<dbReference type="FunFam" id="3.40.50.300:FF:000425">
    <property type="entry name" value="Probable ABC transporter, ATP-binding subunit"/>
    <property type="match status" value="1"/>
</dbReference>
<sequence>MQDNKKAYVELKHINKTFNDYKASDDVSFSVEKGKLIGLLGPSGSGKTTILRILAGLENADSGEIYIDGKQVNNIPASKREIGFVFQNYALFRYKTVYDNIAFGLKIQKKSRAEIKERVYELIELVGLRGFEKRYPTQLSGGQRQRVAFARALATQPHLLLLDEPFAAIDAKVRKELRSWLRELINRVGITSIFVTHDQDEAIEVADQIIVTNKGRIEQVGTPVEVYGNPKTPFMAQFLGEPVLIKDYVSFNGFHSASDGKTAVIRPEFITVRKKNEFNPYPVTTEEGVVEGVSFRGNGLELRIRVHNEIVIANRPIGQELIEEGESVNLFLHKIYLVDDDKDEVDVVVNEAVRNNESVVI</sequence>
<evidence type="ECO:0000256" key="5">
    <source>
        <dbReference type="ARBA" id="ARBA00023032"/>
    </source>
</evidence>
<dbReference type="GO" id="GO:0043190">
    <property type="term" value="C:ATP-binding cassette (ABC) transporter complex"/>
    <property type="evidence" value="ECO:0007669"/>
    <property type="project" value="InterPro"/>
</dbReference>
<dbReference type="Gene3D" id="3.40.50.300">
    <property type="entry name" value="P-loop containing nucleotide triphosphate hydrolases"/>
    <property type="match status" value="1"/>
</dbReference>
<keyword evidence="3" id="KW-0067">ATP-binding</keyword>
<dbReference type="InterPro" id="IPR013611">
    <property type="entry name" value="Transp-assoc_OB_typ2"/>
</dbReference>
<dbReference type="EMBL" id="LLKB01000001">
    <property type="protein sequence ID" value="KQC85714.1"/>
    <property type="molecule type" value="Genomic_DNA"/>
</dbReference>
<dbReference type="PANTHER" id="PTHR42781:SF4">
    <property type="entry name" value="SPERMIDINE_PUTRESCINE IMPORT ATP-BINDING PROTEIN POTA"/>
    <property type="match status" value="1"/>
</dbReference>
<comment type="caution">
    <text evidence="8">The sequence shown here is derived from an EMBL/GenBank/DDBJ whole genome shotgun (WGS) entry which is preliminary data.</text>
</comment>
<dbReference type="InterPro" id="IPR017871">
    <property type="entry name" value="ABC_transporter-like_CS"/>
</dbReference>
<dbReference type="InterPro" id="IPR003439">
    <property type="entry name" value="ABC_transporter-like_ATP-bd"/>
</dbReference>
<dbReference type="InterPro" id="IPR003593">
    <property type="entry name" value="AAA+_ATPase"/>
</dbReference>
<gene>
    <name evidence="8" type="ORF">APZ18_00430</name>
</gene>
<keyword evidence="5" id="KW-0764">Sulfate transport</keyword>
<dbReference type="PROSITE" id="PS50893">
    <property type="entry name" value="ABC_TRANSPORTER_2"/>
    <property type="match status" value="1"/>
</dbReference>
<dbReference type="GO" id="GO:0015419">
    <property type="term" value="F:ABC-type sulfate transporter activity"/>
    <property type="evidence" value="ECO:0007669"/>
    <property type="project" value="InterPro"/>
</dbReference>
<dbReference type="RefSeq" id="WP_055940502.1">
    <property type="nucleotide sequence ID" value="NZ_JAQDCV010000006.1"/>
</dbReference>
<dbReference type="GO" id="GO:0005524">
    <property type="term" value="F:ATP binding"/>
    <property type="evidence" value="ECO:0007669"/>
    <property type="project" value="UniProtKB-KW"/>
</dbReference>
<reference evidence="8 9" key="1">
    <citation type="submission" date="2015-10" db="EMBL/GenBank/DDBJ databases">
        <title>Butyribacter intestini gen. nov., sp. nov., a butyric acid-producing bacterium of the family Lachnospiraceae isolated from the human faeces.</title>
        <authorList>
            <person name="Zou Y."/>
            <person name="Xue W."/>
            <person name="Luo G."/>
            <person name="Lv M."/>
        </authorList>
    </citation>
    <scope>NUCLEOTIDE SEQUENCE [LARGE SCALE GENOMIC DNA]</scope>
    <source>
        <strain evidence="8 9">TF01-11</strain>
    </source>
</reference>
<evidence type="ECO:0000256" key="2">
    <source>
        <dbReference type="ARBA" id="ARBA00022741"/>
    </source>
</evidence>
<dbReference type="GO" id="GO:0016887">
    <property type="term" value="F:ATP hydrolysis activity"/>
    <property type="evidence" value="ECO:0007669"/>
    <property type="project" value="InterPro"/>
</dbReference>
<keyword evidence="4" id="KW-1278">Translocase</keyword>
<accession>A0AAW3JT40</accession>
<dbReference type="Proteomes" id="UP000050833">
    <property type="component" value="Unassembled WGS sequence"/>
</dbReference>
<dbReference type="SMART" id="SM00382">
    <property type="entry name" value="AAA"/>
    <property type="match status" value="1"/>
</dbReference>
<dbReference type="GO" id="GO:0015418">
    <property type="term" value="F:ABC-type quaternary ammonium compound transporting activity"/>
    <property type="evidence" value="ECO:0007669"/>
    <property type="project" value="UniProtKB-EC"/>
</dbReference>
<dbReference type="PANTHER" id="PTHR42781">
    <property type="entry name" value="SPERMIDINE/PUTRESCINE IMPORT ATP-BINDING PROTEIN POTA"/>
    <property type="match status" value="1"/>
</dbReference>
<dbReference type="InterPro" id="IPR005666">
    <property type="entry name" value="Sulph_transpt1"/>
</dbReference>
<dbReference type="Pfam" id="PF08402">
    <property type="entry name" value="TOBE_2"/>
    <property type="match status" value="1"/>
</dbReference>
<evidence type="ECO:0000313" key="8">
    <source>
        <dbReference type="EMBL" id="KQC85714.1"/>
    </source>
</evidence>
<dbReference type="SUPFAM" id="SSF52540">
    <property type="entry name" value="P-loop containing nucleoside triphosphate hydrolases"/>
    <property type="match status" value="1"/>
</dbReference>
<dbReference type="NCBIfam" id="TIGR00968">
    <property type="entry name" value="3a0106s01"/>
    <property type="match status" value="1"/>
</dbReference>
<evidence type="ECO:0000256" key="1">
    <source>
        <dbReference type="ARBA" id="ARBA00022448"/>
    </source>
</evidence>
<dbReference type="Pfam" id="PF00005">
    <property type="entry name" value="ABC_tran"/>
    <property type="match status" value="1"/>
</dbReference>
<evidence type="ECO:0000259" key="7">
    <source>
        <dbReference type="PROSITE" id="PS50893"/>
    </source>
</evidence>
<dbReference type="PROSITE" id="PS00211">
    <property type="entry name" value="ABC_TRANSPORTER_1"/>
    <property type="match status" value="1"/>
</dbReference>
<dbReference type="InterPro" id="IPR027417">
    <property type="entry name" value="P-loop_NTPase"/>
</dbReference>